<evidence type="ECO:0000256" key="1">
    <source>
        <dbReference type="SAM" id="SignalP"/>
    </source>
</evidence>
<keyword evidence="3" id="KW-1185">Reference proteome</keyword>
<gene>
    <name evidence="2" type="ORF">PEPS_24020</name>
</gene>
<dbReference type="RefSeq" id="WP_338397170.1">
    <property type="nucleotide sequence ID" value="NZ_AP025292.1"/>
</dbReference>
<reference evidence="2 3" key="1">
    <citation type="submission" date="2021-12" db="EMBL/GenBank/DDBJ databases">
        <title>Genome sequencing of bacteria with rrn-lacking chromosome and rrn-plasmid.</title>
        <authorList>
            <person name="Anda M."/>
            <person name="Iwasaki W."/>
        </authorList>
    </citation>
    <scope>NUCLEOTIDE SEQUENCE [LARGE SCALE GENOMIC DNA]</scope>
    <source>
        <strain evidence="2 3">NBRC 101262</strain>
    </source>
</reference>
<evidence type="ECO:0008006" key="4">
    <source>
        <dbReference type="Google" id="ProtNLM"/>
    </source>
</evidence>
<feature type="chain" id="PRO_5046019966" description="DUF5017 domain-containing protein" evidence="1">
    <location>
        <begin position="18"/>
        <end position="419"/>
    </location>
</feature>
<evidence type="ECO:0000313" key="2">
    <source>
        <dbReference type="EMBL" id="BDD00122.1"/>
    </source>
</evidence>
<feature type="signal peptide" evidence="1">
    <location>
        <begin position="1"/>
        <end position="17"/>
    </location>
</feature>
<proteinExistence type="predicted"/>
<evidence type="ECO:0000313" key="3">
    <source>
        <dbReference type="Proteomes" id="UP001354989"/>
    </source>
</evidence>
<dbReference type="Proteomes" id="UP001354989">
    <property type="component" value="Chromosome"/>
</dbReference>
<dbReference type="EMBL" id="AP025292">
    <property type="protein sequence ID" value="BDD00122.1"/>
    <property type="molecule type" value="Genomic_DNA"/>
</dbReference>
<accession>A0ABN6LF78</accession>
<dbReference type="PROSITE" id="PS51257">
    <property type="entry name" value="PROKAR_LIPOPROTEIN"/>
    <property type="match status" value="1"/>
</dbReference>
<organism evidence="2 3">
    <name type="scientific">Persicobacter psychrovividus</name>
    <dbReference type="NCBI Taxonomy" id="387638"/>
    <lineage>
        <taxon>Bacteria</taxon>
        <taxon>Pseudomonadati</taxon>
        <taxon>Bacteroidota</taxon>
        <taxon>Cytophagia</taxon>
        <taxon>Cytophagales</taxon>
        <taxon>Persicobacteraceae</taxon>
        <taxon>Persicobacter</taxon>
    </lineage>
</organism>
<sequence>MKSYNFIFGLILLMAMACDPLSGMRDDLADHADLKAQRELFQSSRELAMEEYILTPADYQLSSVHTIGAQGSFTVEYPATEYLPEILTKKFYGEEMQVVVAHFNQKQPLENAKELEENSYYVLTDEDYDNLGLGYKTVSAGQEDKYLPVLLKNMYPYAVEGMSSILQYKVYQMAKPQLATWVKGTDGTWTQKGEDATFGEGTMENGNDAYVLTDQDYVSMGTEKDQPGENYYFSRFVSTEDFIPAFLASSSIANGKSEITINFKFYGTQKEMIQYQVEDGMWVAQAYYGDWDFEKGVWKGLELTAFGNYLFSENKQDYSKSTWITDPFTVVKLDVEDGNEPESAILYELVEEDYKLNGERYPNFDMRNNTEETINAKIEAILKARFFGDFEDGMIYKVKYDIYDGGAIPQTAFMQVNEI</sequence>
<keyword evidence="1" id="KW-0732">Signal</keyword>
<name>A0ABN6LF78_9BACT</name>
<protein>
    <recommendedName>
        <fullName evidence="4">DUF5017 domain-containing protein</fullName>
    </recommendedName>
</protein>